<comment type="caution">
    <text evidence="4">The sequence shown here is derived from an EMBL/GenBank/DDBJ whole genome shotgun (WGS) entry which is preliminary data.</text>
</comment>
<dbReference type="InterPro" id="IPR042178">
    <property type="entry name" value="Serpin_sf_1"/>
</dbReference>
<name>A0AAP0R8W2_LIQFO</name>
<dbReference type="GO" id="GO:0005615">
    <property type="term" value="C:extracellular space"/>
    <property type="evidence" value="ECO:0007669"/>
    <property type="project" value="InterPro"/>
</dbReference>
<dbReference type="EMBL" id="JBBPBK010000012">
    <property type="protein sequence ID" value="KAK9273224.1"/>
    <property type="molecule type" value="Genomic_DNA"/>
</dbReference>
<proteinExistence type="inferred from homology"/>
<dbReference type="SUPFAM" id="SSF56574">
    <property type="entry name" value="Serpins"/>
    <property type="match status" value="1"/>
</dbReference>
<gene>
    <name evidence="4" type="ORF">L1049_018031</name>
</gene>
<feature type="domain" description="Serpin" evidence="3">
    <location>
        <begin position="345"/>
        <end position="522"/>
    </location>
</feature>
<accession>A0AAP0R8W2</accession>
<dbReference type="PANTHER" id="PTHR11461:SF315">
    <property type="entry name" value="SERPIN-Z3-LIKE"/>
    <property type="match status" value="1"/>
</dbReference>
<feature type="region of interest" description="Disordered" evidence="2">
    <location>
        <begin position="129"/>
        <end position="158"/>
    </location>
</feature>
<comment type="similarity">
    <text evidence="1">Belongs to the serpin family.</text>
</comment>
<dbReference type="InterPro" id="IPR042185">
    <property type="entry name" value="Serpin_sf_2"/>
</dbReference>
<dbReference type="Pfam" id="PF00079">
    <property type="entry name" value="Serpin"/>
    <property type="match status" value="1"/>
</dbReference>
<dbReference type="GO" id="GO:0004867">
    <property type="term" value="F:serine-type endopeptidase inhibitor activity"/>
    <property type="evidence" value="ECO:0007669"/>
    <property type="project" value="InterPro"/>
</dbReference>
<evidence type="ECO:0000313" key="4">
    <source>
        <dbReference type="EMBL" id="KAK9273224.1"/>
    </source>
</evidence>
<evidence type="ECO:0000256" key="1">
    <source>
        <dbReference type="ARBA" id="ARBA00009500"/>
    </source>
</evidence>
<dbReference type="Proteomes" id="UP001415857">
    <property type="component" value="Unassembled WGS sequence"/>
</dbReference>
<dbReference type="Gene3D" id="2.30.39.10">
    <property type="entry name" value="Alpha-1-antitrypsin, domain 1"/>
    <property type="match status" value="1"/>
</dbReference>
<reference evidence="4 5" key="1">
    <citation type="journal article" date="2024" name="Plant J.">
        <title>Genome sequences and population genomics reveal climatic adaptation and genomic divergence between two closely related sweetgum species.</title>
        <authorList>
            <person name="Xu W.Q."/>
            <person name="Ren C.Q."/>
            <person name="Zhang X.Y."/>
            <person name="Comes H.P."/>
            <person name="Liu X.H."/>
            <person name="Li Y.G."/>
            <person name="Kettle C.J."/>
            <person name="Jalonen R."/>
            <person name="Gaisberger H."/>
            <person name="Ma Y.Z."/>
            <person name="Qiu Y.X."/>
        </authorList>
    </citation>
    <scope>NUCLEOTIDE SEQUENCE [LARGE SCALE GENOMIC DNA]</scope>
    <source>
        <strain evidence="4">Hangzhou</strain>
    </source>
</reference>
<evidence type="ECO:0000259" key="3">
    <source>
        <dbReference type="Pfam" id="PF00079"/>
    </source>
</evidence>
<dbReference type="AlphaFoldDB" id="A0AAP0R8W2"/>
<dbReference type="InterPro" id="IPR036186">
    <property type="entry name" value="Serpin_sf"/>
</dbReference>
<protein>
    <recommendedName>
        <fullName evidence="3">Serpin domain-containing protein</fullName>
    </recommendedName>
</protein>
<dbReference type="Gene3D" id="3.30.497.10">
    <property type="entry name" value="Antithrombin, subunit I, domain 2"/>
    <property type="match status" value="1"/>
</dbReference>
<keyword evidence="5" id="KW-1185">Reference proteome</keyword>
<organism evidence="4 5">
    <name type="scientific">Liquidambar formosana</name>
    <name type="common">Formosan gum</name>
    <dbReference type="NCBI Taxonomy" id="63359"/>
    <lineage>
        <taxon>Eukaryota</taxon>
        <taxon>Viridiplantae</taxon>
        <taxon>Streptophyta</taxon>
        <taxon>Embryophyta</taxon>
        <taxon>Tracheophyta</taxon>
        <taxon>Spermatophyta</taxon>
        <taxon>Magnoliopsida</taxon>
        <taxon>eudicotyledons</taxon>
        <taxon>Gunneridae</taxon>
        <taxon>Pentapetalae</taxon>
        <taxon>Saxifragales</taxon>
        <taxon>Altingiaceae</taxon>
        <taxon>Liquidambar</taxon>
    </lineage>
</organism>
<evidence type="ECO:0000256" key="2">
    <source>
        <dbReference type="SAM" id="MobiDB-lite"/>
    </source>
</evidence>
<evidence type="ECO:0000313" key="5">
    <source>
        <dbReference type="Proteomes" id="UP001415857"/>
    </source>
</evidence>
<dbReference type="InterPro" id="IPR000215">
    <property type="entry name" value="Serpin_fam"/>
</dbReference>
<sequence>MIPQQSPPFSFFPAKVCCPWAFMNSTIGGEEPSNSQKTKKSTFAFVLKQQDTGKKKLDGGNASKGSTLVYRPKVMDRILGKDPNNQIEGNVDAHVGQNRTIGQEFMNLKAINGFSSLVPSVSHVSNSISTKWGDRVDDDEDDGTGGEKNPNEGSSHNPVVLNQINTAIQYAESQDYANEQFQLVLSKSQQKRLKQKAKMAQLTMTYPIRSRKPNLSQLDSWSDSSCLALPKCCFDHNPLIFVADNASIAGPKPFRFCNVWTSHPTFKQDGLSELFSKMRSKPVFLDGHTLCATVELGNFQISKFRISYGFKITKILESLVLAMSCLKFEGLRLVEVLNAPRGRNVFTNSTFHNTIVMFANCIYFNGTWKGKCDALRTIKYDFFQVNKTAIRVPYMTRLPYGQWKDQRRFYLYIFLPYAQDGLSELFNKMRSKPGFYDGHILCAKTKVGNFQISKFRISYGFKITKILMSLVLAMSCSKFEGLRLVKVLNAPMGRNVSTESIFHKCVFDFNQGGTEVAVASLSMICISSQDGKDGLCGESSLLLFN</sequence>
<dbReference type="InterPro" id="IPR023796">
    <property type="entry name" value="Serpin_dom"/>
</dbReference>
<dbReference type="PANTHER" id="PTHR11461">
    <property type="entry name" value="SERINE PROTEASE INHIBITOR, SERPIN"/>
    <property type="match status" value="1"/>
</dbReference>